<dbReference type="AlphaFoldDB" id="L0E164"/>
<dbReference type="STRING" id="1255043.TVNIR_3407"/>
<dbReference type="Proteomes" id="UP000010809">
    <property type="component" value="Chromosome"/>
</dbReference>
<evidence type="ECO:0000259" key="1">
    <source>
        <dbReference type="Pfam" id="PF13116"/>
    </source>
</evidence>
<evidence type="ECO:0000313" key="2">
    <source>
        <dbReference type="EMBL" id="AGA35043.1"/>
    </source>
</evidence>
<dbReference type="RefSeq" id="WP_015260142.1">
    <property type="nucleotide sequence ID" value="NC_019902.2"/>
</dbReference>
<dbReference type="InterPro" id="IPR025263">
    <property type="entry name" value="YhdP_central"/>
</dbReference>
<dbReference type="KEGG" id="tni:TVNIR_3407"/>
<keyword evidence="3" id="KW-1185">Reference proteome</keyword>
<proteinExistence type="predicted"/>
<dbReference type="PANTHER" id="PTHR38690:SF1">
    <property type="entry name" value="PROTEASE"/>
    <property type="match status" value="1"/>
</dbReference>
<feature type="domain" description="YhdP central" evidence="1">
    <location>
        <begin position="3"/>
        <end position="1261"/>
    </location>
</feature>
<dbReference type="EMBL" id="CP003989">
    <property type="protein sequence ID" value="AGA35043.1"/>
    <property type="molecule type" value="Genomic_DNA"/>
</dbReference>
<organism evidence="2 3">
    <name type="scientific">Thioalkalivibrio nitratireducens (strain DSM 14787 / UNIQEM 213 / ALEN2)</name>
    <dbReference type="NCBI Taxonomy" id="1255043"/>
    <lineage>
        <taxon>Bacteria</taxon>
        <taxon>Pseudomonadati</taxon>
        <taxon>Pseudomonadota</taxon>
        <taxon>Gammaproteobacteria</taxon>
        <taxon>Chromatiales</taxon>
        <taxon>Ectothiorhodospiraceae</taxon>
        <taxon>Thioalkalivibrio</taxon>
    </lineage>
</organism>
<reference evidence="2" key="1">
    <citation type="submission" date="2015-12" db="EMBL/GenBank/DDBJ databases">
        <authorList>
            <person name="Tikhonova T.V."/>
            <person name="Pavlov A.R."/>
            <person name="Beletsky A.V."/>
            <person name="Mardanov A.V."/>
            <person name="Sorokin D.Y."/>
            <person name="Ravin N.V."/>
            <person name="Popov V.O."/>
        </authorList>
    </citation>
    <scope>NUCLEOTIDE SEQUENCE</scope>
    <source>
        <strain evidence="2">DSM 14787</strain>
    </source>
</reference>
<dbReference type="Pfam" id="PF13116">
    <property type="entry name" value="YhdP"/>
    <property type="match status" value="1"/>
</dbReference>
<name>L0E164_THIND</name>
<accession>L0E164</accession>
<dbReference type="eggNOG" id="COG3164">
    <property type="taxonomic scope" value="Bacteria"/>
</dbReference>
<dbReference type="PANTHER" id="PTHR38690">
    <property type="entry name" value="PROTEASE-RELATED"/>
    <property type="match status" value="1"/>
</dbReference>
<evidence type="ECO:0000313" key="3">
    <source>
        <dbReference type="Proteomes" id="UP000010809"/>
    </source>
</evidence>
<protein>
    <submittedName>
        <fullName evidence="2">Membrane protein-like protein</fullName>
    </submittedName>
</protein>
<dbReference type="InterPro" id="IPR011836">
    <property type="entry name" value="YhdP"/>
</dbReference>
<dbReference type="NCBIfam" id="TIGR02099">
    <property type="entry name" value="YhdP family protein"/>
    <property type="match status" value="1"/>
</dbReference>
<dbReference type="HOGENOM" id="CLU_003522_4_0_6"/>
<dbReference type="PATRIC" id="fig|1255043.3.peg.3437"/>
<sequence length="1273" mass="137323">MRRGLRAVVPAIALVLALLSLLLLTLRLVLPHSDALATGVERLAGTWIDRDVRVESLQLSWSGWVPELVAREVRIEVPDGIPLQAREVGITLAPLRSLRARRPVPGEVRLSGVDLRVERDADGMFSAHGWQFGGQRPLALDWQRHFRELGRVGIAEASLQWVDAGHQLHAGVQVDTLDLQADGSGLRAVGRGRLLAEAGGRVYLGLEAPLAGARPVEFYLEAEDLQLDYWGRMAGAPADLVGASSVKVWGSLEDGRVRRLQGEHDTRVLLAHGDGRRIHAFGHRFQWRRMDRKAVAWWSARTPGAGDARLEYRLTGDGPERAADRIALSAAGIALGPYARIADRLHPEAVPGFDVLAALQPSGDLHSLQVLLTRDEAGWRLDQVEADAVALKLSAHEAIPGFAGLDASLDWADGRGTLALDSTGLELALPRWYGAPLRLDRLRAQLDVRRDPAAWHLTISDFFAENPDAAAEGEGRIEFGEQPQLDLALRFLRADGSRVAPYLPEYLLPPQTYQWLADSIRDATLTGGGMVYRGNPRDFPFRGGEGTFLLRAGIDDGRLDYQPGWPAAEGLTGTLVFHNASFRAENVSGRILDTAVDDTEVTIADMQDQPTLEIRGQASGPVDDLPDYLRQAGIDGGFGRYRDELRPGGDSELDLELRIPLHGDGPAATEVAGSLRIEGALLEVPEVPLRLQQLSGEVRFGPETGIRGQGIRAVVHGEPVVIDLERPAGAGAVQVRASGRQPLAPWVGEQAWLAQVRGTADWRADIRLDDAGDSLLELTTDLEGVEIDWPPPLAKTRGTRRPLSIVWPLGPAAGDLGQIRFDGVLAADMRLLPAPGAGPGTVRAIALQLGQPLPARRPVPETGIELDAQLASVDVGAWLQVLESLAAGSAPVDATDDLRLRRAEIDVTDSVRWGSLTMPGLRLRLEPVARGQWLALDGDWLRGQAWIEPAGAAEDGIAGRGHWRIALERLQLDRLPEPGNRRPPRPEGLLADPRQWPAVDLTADDLRLGELRFADLDLRLLPEPEGLEVLLQHLGAPEGGVALSGDGRWTVSPDGEPATEVAIEARGDDWGAGLAAIGVSRALEQGTGVARFQLAWPGPLHAPDPATLQGRVELDLADGALRDVDPGAGRLLGLVSLDVIPRRLRLDFRDVYTQGLIFDQLAGDATIDGGDLLISGLRIGSPSAVVRVSGRTGLVARDFDQSIVVVPRLRSTLPIVGALVGGPVAGVVVLLVERALGIGDQVEEAARVEYYVTGPWSNPVVRARVRTEQDLVD</sequence>
<gene>
    <name evidence="2" type="primary">yhdP [H]</name>
    <name evidence="2" type="ordered locus">TVNIR_3407</name>
</gene>